<comment type="caution">
    <text evidence="1">The sequence shown here is derived from an EMBL/GenBank/DDBJ whole genome shotgun (WGS) entry which is preliminary data.</text>
</comment>
<evidence type="ECO:0008006" key="3">
    <source>
        <dbReference type="Google" id="ProtNLM"/>
    </source>
</evidence>
<proteinExistence type="predicted"/>
<evidence type="ECO:0000313" key="2">
    <source>
        <dbReference type="Proteomes" id="UP000031668"/>
    </source>
</evidence>
<dbReference type="EMBL" id="JWZT01003821">
    <property type="protein sequence ID" value="KII65458.1"/>
    <property type="molecule type" value="Genomic_DNA"/>
</dbReference>
<dbReference type="Proteomes" id="UP000031668">
    <property type="component" value="Unassembled WGS sequence"/>
</dbReference>
<sequence>MPCIIKCDVEWALINGIKHGFPDRRLHRCYFRMSRFILKKKIKRCQVNDKNKKVILEHIETMRLISTNKLENRVNFIRTQTNNYNPNLNKLWAYFTNTWTKRFDHSIWSQYVTSTKELVNQTNNVLE</sequence>
<dbReference type="AlphaFoldDB" id="A0A0C2J8L9"/>
<gene>
    <name evidence="1" type="ORF">RF11_06357</name>
</gene>
<evidence type="ECO:0000313" key="1">
    <source>
        <dbReference type="EMBL" id="KII65458.1"/>
    </source>
</evidence>
<keyword evidence="2" id="KW-1185">Reference proteome</keyword>
<organism evidence="1 2">
    <name type="scientific">Thelohanellus kitauei</name>
    <name type="common">Myxosporean</name>
    <dbReference type="NCBI Taxonomy" id="669202"/>
    <lineage>
        <taxon>Eukaryota</taxon>
        <taxon>Metazoa</taxon>
        <taxon>Cnidaria</taxon>
        <taxon>Myxozoa</taxon>
        <taxon>Myxosporea</taxon>
        <taxon>Bivalvulida</taxon>
        <taxon>Platysporina</taxon>
        <taxon>Myxobolidae</taxon>
        <taxon>Thelohanellus</taxon>
    </lineage>
</organism>
<protein>
    <recommendedName>
        <fullName evidence="3">MULE transposase domain-containing protein</fullName>
    </recommendedName>
</protein>
<name>A0A0C2J8L9_THEKT</name>
<accession>A0A0C2J8L9</accession>
<reference evidence="1 2" key="1">
    <citation type="journal article" date="2014" name="Genome Biol. Evol.">
        <title>The genome of the myxosporean Thelohanellus kitauei shows adaptations to nutrient acquisition within its fish host.</title>
        <authorList>
            <person name="Yang Y."/>
            <person name="Xiong J."/>
            <person name="Zhou Z."/>
            <person name="Huo F."/>
            <person name="Miao W."/>
            <person name="Ran C."/>
            <person name="Liu Y."/>
            <person name="Zhang J."/>
            <person name="Feng J."/>
            <person name="Wang M."/>
            <person name="Wang M."/>
            <person name="Wang L."/>
            <person name="Yao B."/>
        </authorList>
    </citation>
    <scope>NUCLEOTIDE SEQUENCE [LARGE SCALE GENOMIC DNA]</scope>
    <source>
        <strain evidence="1">Wuqing</strain>
    </source>
</reference>